<evidence type="ECO:0000313" key="2">
    <source>
        <dbReference type="Proteomes" id="UP000247647"/>
    </source>
</evidence>
<dbReference type="Proteomes" id="UP000247647">
    <property type="component" value="Unassembled WGS sequence"/>
</dbReference>
<dbReference type="OrthoDB" id="2394218at2759"/>
<sequence length="567" mass="62664">MNHHWMAIGVDVGTTKTGESPFPSPLFFASLSLVLRASVISDKPCFIVVAYALLHDQMDLWIPPDAHDWIIPTAVDYDEIGQTIWGNTAASRPDPHVWFKLLIHSSPVVDLREDNLVGAIGGTMGRDTAGKLIGDFLNVLQQKLLAHFQRYGPAQIEWCFTEPGCWNDQGRLDFRTAIQDRMFNGHACDVSFVSEAEAAAEYTVLEGANRGLVQQGDVVMVCDCGGATTDVAILRVNGTNPFTSQPVGDPASFRLGAVDIDAALMEQVRQAYWESDQGLRRGAPAAEARREISRVKENFTGGPGNVPIYIQGPERGVIMHQFTHDDLINAFEPTVEGIIDVIIQKILSAGAKVTKVVLVGGLGKSEYLRSRVRHALHDVYVDTPPKLVDALPDTIRSAVACGAVLRAQRVPPVRWFESRSQYELCFPSVDVYGDGMPDKVLTNTIIARGRRDVPASGSFIPTERMRLVPQRMGDRFLQIRIVRQAETLSAAVERVKIPANVPFHWANCAQGMVHKYPLRVFWSIHLGSAMFIHWRICIADGQDRIETVLAESFREVSPQDLIPVVNG</sequence>
<dbReference type="AlphaFoldDB" id="A0A318YXQ1"/>
<evidence type="ECO:0000313" key="1">
    <source>
        <dbReference type="EMBL" id="PYH38757.1"/>
    </source>
</evidence>
<dbReference type="RefSeq" id="XP_025484235.1">
    <property type="nucleotide sequence ID" value="XM_025622389.1"/>
</dbReference>
<dbReference type="Gene3D" id="3.90.640.10">
    <property type="entry name" value="Actin, Chain A, domain 4"/>
    <property type="match status" value="1"/>
</dbReference>
<organism evidence="1 2">
    <name type="scientific">Aspergillus neoniger (strain CBS 115656)</name>
    <dbReference type="NCBI Taxonomy" id="1448310"/>
    <lineage>
        <taxon>Eukaryota</taxon>
        <taxon>Fungi</taxon>
        <taxon>Dikarya</taxon>
        <taxon>Ascomycota</taxon>
        <taxon>Pezizomycotina</taxon>
        <taxon>Eurotiomycetes</taxon>
        <taxon>Eurotiomycetidae</taxon>
        <taxon>Eurotiales</taxon>
        <taxon>Aspergillaceae</taxon>
        <taxon>Aspergillus</taxon>
        <taxon>Aspergillus subgen. Circumdati</taxon>
    </lineage>
</organism>
<keyword evidence="2" id="KW-1185">Reference proteome</keyword>
<dbReference type="PANTHER" id="PTHR42749">
    <property type="entry name" value="CELL SHAPE-DETERMINING PROTEIN MREB"/>
    <property type="match status" value="1"/>
</dbReference>
<dbReference type="SUPFAM" id="SSF53067">
    <property type="entry name" value="Actin-like ATPase domain"/>
    <property type="match status" value="1"/>
</dbReference>
<proteinExistence type="predicted"/>
<dbReference type="CDD" id="cd10170">
    <property type="entry name" value="ASKHA_NBD_HSP70"/>
    <property type="match status" value="1"/>
</dbReference>
<dbReference type="PANTHER" id="PTHR42749:SF1">
    <property type="entry name" value="CELL SHAPE-DETERMINING PROTEIN MREB"/>
    <property type="match status" value="1"/>
</dbReference>
<accession>A0A318YXQ1</accession>
<protein>
    <submittedName>
        <fullName evidence="1">Actin-like ATPase domain-containing protein</fullName>
    </submittedName>
</protein>
<gene>
    <name evidence="1" type="ORF">BO87DRAFT_372844</name>
</gene>
<reference evidence="1" key="1">
    <citation type="submission" date="2016-12" db="EMBL/GenBank/DDBJ databases">
        <title>The genomes of Aspergillus section Nigri reveals drivers in fungal speciation.</title>
        <authorList>
            <consortium name="DOE Joint Genome Institute"/>
            <person name="Vesth T.C."/>
            <person name="Nybo J."/>
            <person name="Theobald S."/>
            <person name="Brandl J."/>
            <person name="Frisvad J.C."/>
            <person name="Nielsen K.F."/>
            <person name="Lyhne E.K."/>
            <person name="Kogle M.E."/>
            <person name="Kuo A."/>
            <person name="Riley R."/>
            <person name="Clum A."/>
            <person name="Nolan M."/>
            <person name="Lipzen A."/>
            <person name="Salamov A."/>
            <person name="Henrissat B."/>
            <person name="Wiebenga A."/>
            <person name="De Vries R.P."/>
            <person name="Grigoriev I.V."/>
            <person name="Mortensen U.H."/>
            <person name="Andersen M.R."/>
            <person name="Baker S.E."/>
        </authorList>
    </citation>
    <scope>NUCLEOTIDE SEQUENCE [LARGE SCALE GENOMIC DNA]</scope>
    <source>
        <strain evidence="1">CBS 115656</strain>
    </source>
</reference>
<dbReference type="GeneID" id="37124845"/>
<dbReference type="EMBL" id="KZ821447">
    <property type="protein sequence ID" value="PYH38757.1"/>
    <property type="molecule type" value="Genomic_DNA"/>
</dbReference>
<dbReference type="Gene3D" id="3.30.420.40">
    <property type="match status" value="2"/>
</dbReference>
<name>A0A318YXQ1_ASPNB</name>
<dbReference type="InterPro" id="IPR043129">
    <property type="entry name" value="ATPase_NBD"/>
</dbReference>